<dbReference type="InterPro" id="IPR001356">
    <property type="entry name" value="HD"/>
</dbReference>
<dbReference type="Gene3D" id="1.10.10.60">
    <property type="entry name" value="Homeodomain-like"/>
    <property type="match status" value="1"/>
</dbReference>
<evidence type="ECO:0000313" key="10">
    <source>
        <dbReference type="EMBL" id="BBF90241.1"/>
    </source>
</evidence>
<accession>A0A3Q9WUR9</accession>
<dbReference type="GO" id="GO:0005634">
    <property type="term" value="C:nucleus"/>
    <property type="evidence" value="ECO:0007669"/>
    <property type="project" value="UniProtKB-SubCell"/>
</dbReference>
<evidence type="ECO:0000256" key="8">
    <source>
        <dbReference type="SAM" id="MobiDB-lite"/>
    </source>
</evidence>
<keyword evidence="2" id="KW-0217">Developmental protein</keyword>
<sequence>MMAFIKQAPYTVNGLGLPSAGVDLFHSVGYPAPPRKQRRERTTFTRAQLDVLETLFAKTRYPDIFMREEVALKINLPESRVQVWFKNRRAKCRQQQQYQQQTGVQSKPRPPTKKKVSQRSGNGEVGTALTGGSFSPPTGSSGLPAPIWSPATPSPVASGGSCGDPLGLGLGSPSGVSASPCVHHRASYGAVGYGGQTAGYAQSYGASGTYLGAMDCSSYLSGVASGLSPPGSAPPLAPLSPQCYQPAGLPFTAGDYLDYKEHGSWKLNLNASDCLDYKDPSALWKFQPL</sequence>
<dbReference type="PANTHER" id="PTHR45793">
    <property type="entry name" value="HOMEOBOX PROTEIN"/>
    <property type="match status" value="1"/>
</dbReference>
<dbReference type="FunFam" id="1.10.10.60:FF:000142">
    <property type="entry name" value="homeobox protein OTX2 isoform X2"/>
    <property type="match status" value="1"/>
</dbReference>
<dbReference type="SUPFAM" id="SSF46689">
    <property type="entry name" value="Homeodomain-like"/>
    <property type="match status" value="1"/>
</dbReference>
<evidence type="ECO:0000256" key="3">
    <source>
        <dbReference type="ARBA" id="ARBA00023125"/>
    </source>
</evidence>
<comment type="subcellular location">
    <subcellularLocation>
        <location evidence="1 6 7">Nucleus</location>
    </subcellularLocation>
</comment>
<dbReference type="InterPro" id="IPR003025">
    <property type="entry name" value="Otx_TF"/>
</dbReference>
<protein>
    <submittedName>
        <fullName evidence="10">Homeodomain protein Otx</fullName>
    </submittedName>
</protein>
<keyword evidence="5 6" id="KW-0539">Nucleus</keyword>
<feature type="compositionally biased region" description="Low complexity" evidence="8">
    <location>
        <begin position="130"/>
        <end position="142"/>
    </location>
</feature>
<organism evidence="10">
    <name type="scientific">Eptatretus burgeri</name>
    <name type="common">Inshore hagfish</name>
    <dbReference type="NCBI Taxonomy" id="7764"/>
    <lineage>
        <taxon>Eukaryota</taxon>
        <taxon>Metazoa</taxon>
        <taxon>Chordata</taxon>
        <taxon>Craniata</taxon>
        <taxon>Vertebrata</taxon>
        <taxon>Cyclostomata</taxon>
        <taxon>Myxini</taxon>
        <taxon>Myxiniformes</taxon>
        <taxon>Myxinidae</taxon>
        <taxon>Eptatretinae</taxon>
        <taxon>Eptatretus</taxon>
    </lineage>
</organism>
<reference evidence="10" key="1">
    <citation type="journal article" date="2018" name="Nature">
        <title>Inner ear development in cyclostomes and evolution of the vertebrate semicircular canals.</title>
        <authorList>
            <person name="Higuchi S."/>
            <person name="Sugahara F."/>
            <person name="Pascual-Anaya J."/>
            <person name="Takagi W."/>
            <person name="Oisi Y."/>
            <person name="Kuratani S."/>
        </authorList>
    </citation>
    <scope>NUCLEOTIDE SEQUENCE</scope>
</reference>
<dbReference type="PROSITE" id="PS00027">
    <property type="entry name" value="HOMEOBOX_1"/>
    <property type="match status" value="1"/>
</dbReference>
<evidence type="ECO:0000256" key="6">
    <source>
        <dbReference type="PROSITE-ProRule" id="PRU00108"/>
    </source>
</evidence>
<dbReference type="GO" id="GO:0000978">
    <property type="term" value="F:RNA polymerase II cis-regulatory region sequence-specific DNA binding"/>
    <property type="evidence" value="ECO:0007669"/>
    <property type="project" value="TreeGrafter"/>
</dbReference>
<proteinExistence type="evidence at transcript level"/>
<dbReference type="GO" id="GO:0000981">
    <property type="term" value="F:DNA-binding transcription factor activity, RNA polymerase II-specific"/>
    <property type="evidence" value="ECO:0007669"/>
    <property type="project" value="InterPro"/>
</dbReference>
<dbReference type="PRINTS" id="PR01255">
    <property type="entry name" value="OTXHOMEOBOX"/>
</dbReference>
<evidence type="ECO:0000256" key="2">
    <source>
        <dbReference type="ARBA" id="ARBA00022473"/>
    </source>
</evidence>
<dbReference type="Pfam" id="PF00046">
    <property type="entry name" value="Homeodomain"/>
    <property type="match status" value="1"/>
</dbReference>
<dbReference type="InterPro" id="IPR017970">
    <property type="entry name" value="Homeobox_CS"/>
</dbReference>
<evidence type="ECO:0000256" key="7">
    <source>
        <dbReference type="RuleBase" id="RU000682"/>
    </source>
</evidence>
<name>A0A3Q9WUR9_EPTBU</name>
<dbReference type="PROSITE" id="PS50071">
    <property type="entry name" value="HOMEOBOX_2"/>
    <property type="match status" value="1"/>
</dbReference>
<dbReference type="SMART" id="SM00389">
    <property type="entry name" value="HOX"/>
    <property type="match status" value="1"/>
</dbReference>
<dbReference type="AlphaFoldDB" id="A0A3Q9WUR9"/>
<evidence type="ECO:0000259" key="9">
    <source>
        <dbReference type="PROSITE" id="PS50071"/>
    </source>
</evidence>
<keyword evidence="4 6" id="KW-0371">Homeobox</keyword>
<keyword evidence="3 6" id="KW-0238">DNA-binding</keyword>
<evidence type="ECO:0000256" key="1">
    <source>
        <dbReference type="ARBA" id="ARBA00004123"/>
    </source>
</evidence>
<evidence type="ECO:0000256" key="4">
    <source>
        <dbReference type="ARBA" id="ARBA00023155"/>
    </source>
</evidence>
<evidence type="ECO:0000256" key="5">
    <source>
        <dbReference type="ARBA" id="ARBA00023242"/>
    </source>
</evidence>
<dbReference type="InterPro" id="IPR009057">
    <property type="entry name" value="Homeodomain-like_sf"/>
</dbReference>
<feature type="region of interest" description="Disordered" evidence="8">
    <location>
        <begin position="94"/>
        <end position="160"/>
    </location>
</feature>
<gene>
    <name evidence="10" type="primary">OtxC</name>
</gene>
<dbReference type="PANTHER" id="PTHR45793:SF5">
    <property type="entry name" value="HOMEOTIC PROTEIN OCELLILESS"/>
    <property type="match status" value="1"/>
</dbReference>
<feature type="DNA-binding region" description="Homeobox" evidence="6">
    <location>
        <begin position="37"/>
        <end position="96"/>
    </location>
</feature>
<feature type="domain" description="Homeobox" evidence="9">
    <location>
        <begin position="35"/>
        <end position="95"/>
    </location>
</feature>
<dbReference type="EMBL" id="LC413917">
    <property type="protein sequence ID" value="BBF90241.1"/>
    <property type="molecule type" value="mRNA"/>
</dbReference>
<dbReference type="CDD" id="cd00086">
    <property type="entry name" value="homeodomain"/>
    <property type="match status" value="1"/>
</dbReference>